<gene>
    <name evidence="5" type="ORF">GNZ18_34505</name>
</gene>
<dbReference type="SUPFAM" id="SSF52540">
    <property type="entry name" value="P-loop containing nucleoside triphosphate hydrolases"/>
    <property type="match status" value="1"/>
</dbReference>
<evidence type="ECO:0000256" key="1">
    <source>
        <dbReference type="ARBA" id="ARBA00005290"/>
    </source>
</evidence>
<proteinExistence type="inferred from homology"/>
<dbReference type="AlphaFoldDB" id="A0A7K1LB62"/>
<dbReference type="InterPro" id="IPR004130">
    <property type="entry name" value="Gpn"/>
</dbReference>
<keyword evidence="5" id="KW-0067">ATP-binding</keyword>
<keyword evidence="3" id="KW-0378">Hydrolase</keyword>
<comment type="caution">
    <text evidence="5">The sequence shown here is derived from an EMBL/GenBank/DDBJ whole genome shotgun (WGS) entry which is preliminary data.</text>
</comment>
<dbReference type="Proteomes" id="UP000432015">
    <property type="component" value="Unassembled WGS sequence"/>
</dbReference>
<dbReference type="Pfam" id="PF03029">
    <property type="entry name" value="ATP_bind_1"/>
    <property type="match status" value="1"/>
</dbReference>
<reference evidence="5 6" key="1">
    <citation type="submission" date="2019-11" db="EMBL/GenBank/DDBJ databases">
        <authorList>
            <person name="Cao P."/>
        </authorList>
    </citation>
    <scope>NUCLEOTIDE SEQUENCE [LARGE SCALE GENOMIC DNA]</scope>
    <source>
        <strain evidence="5 6">NEAU-AAG5</strain>
    </source>
</reference>
<dbReference type="GO" id="GO:0005525">
    <property type="term" value="F:GTP binding"/>
    <property type="evidence" value="ECO:0007669"/>
    <property type="project" value="UniProtKB-KW"/>
</dbReference>
<dbReference type="GO" id="GO:0016787">
    <property type="term" value="F:hydrolase activity"/>
    <property type="evidence" value="ECO:0007669"/>
    <property type="project" value="UniProtKB-KW"/>
</dbReference>
<keyword evidence="4" id="KW-0342">GTP-binding</keyword>
<evidence type="ECO:0000256" key="4">
    <source>
        <dbReference type="ARBA" id="ARBA00023134"/>
    </source>
</evidence>
<dbReference type="GO" id="GO:0005524">
    <property type="term" value="F:ATP binding"/>
    <property type="evidence" value="ECO:0007669"/>
    <property type="project" value="UniProtKB-KW"/>
</dbReference>
<dbReference type="PANTHER" id="PTHR42708">
    <property type="entry name" value="ATP/GTP-BINDING PROTEIN-RELATED"/>
    <property type="match status" value="1"/>
</dbReference>
<dbReference type="InterPro" id="IPR052705">
    <property type="entry name" value="Gliding_Motility_GTPase"/>
</dbReference>
<evidence type="ECO:0000256" key="3">
    <source>
        <dbReference type="ARBA" id="ARBA00022801"/>
    </source>
</evidence>
<dbReference type="EMBL" id="WOFH01000015">
    <property type="protein sequence ID" value="MUN41664.1"/>
    <property type="molecule type" value="Genomic_DNA"/>
</dbReference>
<keyword evidence="6" id="KW-1185">Reference proteome</keyword>
<dbReference type="PANTHER" id="PTHR42708:SF1">
    <property type="entry name" value="GLIDING MOTILITY PROTEIN MGLA"/>
    <property type="match status" value="1"/>
</dbReference>
<accession>A0A7K1LB62</accession>
<protein>
    <submittedName>
        <fullName evidence="5">ATP-binding protein</fullName>
    </submittedName>
</protein>
<sequence>MKIIISGGFGVGKTTMVGAVSEIEPLSTEERLTQASGGLDPLTGIEGKTTTTVALDFGRRTLHRQRIELYLFGTPGQPRFWFLWEDLVTDACGAVILIDTRRLADSFEPIGFFEHRAIPFIIAINDFADDPHRYSPDEVAHALHLPAHVPVVRCDARERHSTARVLAALITHTLTHQHQHTPSPSPSPDGVPT</sequence>
<dbReference type="Gene3D" id="3.40.50.300">
    <property type="entry name" value="P-loop containing nucleotide triphosphate hydrolases"/>
    <property type="match status" value="1"/>
</dbReference>
<evidence type="ECO:0000256" key="2">
    <source>
        <dbReference type="ARBA" id="ARBA00022741"/>
    </source>
</evidence>
<dbReference type="InterPro" id="IPR027417">
    <property type="entry name" value="P-loop_NTPase"/>
</dbReference>
<organism evidence="5 6">
    <name type="scientific">Actinomadura litoris</name>
    <dbReference type="NCBI Taxonomy" id="2678616"/>
    <lineage>
        <taxon>Bacteria</taxon>
        <taxon>Bacillati</taxon>
        <taxon>Actinomycetota</taxon>
        <taxon>Actinomycetes</taxon>
        <taxon>Streptosporangiales</taxon>
        <taxon>Thermomonosporaceae</taxon>
        <taxon>Actinomadura</taxon>
    </lineage>
</organism>
<dbReference type="CDD" id="cd00882">
    <property type="entry name" value="Ras_like_GTPase"/>
    <property type="match status" value="1"/>
</dbReference>
<name>A0A7K1LB62_9ACTN</name>
<evidence type="ECO:0000313" key="6">
    <source>
        <dbReference type="Proteomes" id="UP000432015"/>
    </source>
</evidence>
<keyword evidence="2" id="KW-0547">Nucleotide-binding</keyword>
<comment type="similarity">
    <text evidence="1">Belongs to the GPN-loop GTPase family.</text>
</comment>
<evidence type="ECO:0000313" key="5">
    <source>
        <dbReference type="EMBL" id="MUN41664.1"/>
    </source>
</evidence>